<protein>
    <submittedName>
        <fullName evidence="4">Structural maintenance of chromosomes protein</fullName>
    </submittedName>
</protein>
<feature type="compositionally biased region" description="Basic residues" evidence="2">
    <location>
        <begin position="1"/>
        <end position="11"/>
    </location>
</feature>
<dbReference type="InterPro" id="IPR001073">
    <property type="entry name" value="C1q_dom"/>
</dbReference>
<keyword evidence="1" id="KW-0175">Coiled coil</keyword>
<evidence type="ECO:0000259" key="3">
    <source>
        <dbReference type="Pfam" id="PF00386"/>
    </source>
</evidence>
<dbReference type="Gene3D" id="1.10.287.1490">
    <property type="match status" value="1"/>
</dbReference>
<sequence length="561" mass="64080">MNRWGRSRKKGKCELPGDGEGRKEKGDHCGFDDQNIIFRSVHLRQELDLDLEVWAYVYLYFETLDHLSFMATSKKPAIISTKLEALKKQKDDLSKALFTKIDRLDIECERALQAANNDSYVTSMVESRIDSFTELLQSVQLQLQGSHQVTSLLQRVEKLENLCSSQQLSSISTLENQTAQLLKEMTETQKSMSEIPDMKQKLEALTNSVVVFHKTSDDLATKLSNQQAQVDTVAVEVANLNEQVKHAKSKQKELKQQVIKAEAESGEASHFFAKKVSSLEKLRKILNEERRRAEGKPQMKQMYEESERQLQLLNDDIKNLNNQTAQLQKEMTETQKSMAEVPDMKQKLEALTNSVVVFHKTSDDLATKSGEASNLLAQKVSSLEKLRESLDKERCQTESKPQMKQMYEETQRQLQVLNDDIKNIKSHTRPQVGFTVQLHFEENFHAGKQISGLFNVITNVGDCFRPFEGHFVAPHNGLYCFCVKLEQKESKVFTACIMTKELNFEAKERLKIPIYCGAPHSALCLLQVKANDHVFVKIVSAEDTIKFNDSYIFSGWSIFSF</sequence>
<feature type="coiled-coil region" evidence="1">
    <location>
        <begin position="223"/>
        <end position="337"/>
    </location>
</feature>
<feature type="coiled-coil region" evidence="1">
    <location>
        <begin position="400"/>
        <end position="427"/>
    </location>
</feature>
<name>A0AAV4ACR7_9GAST</name>
<keyword evidence="5" id="KW-1185">Reference proteome</keyword>
<dbReference type="Pfam" id="PF00386">
    <property type="entry name" value="C1q"/>
    <property type="match status" value="1"/>
</dbReference>
<feature type="region of interest" description="Disordered" evidence="2">
    <location>
        <begin position="1"/>
        <end position="26"/>
    </location>
</feature>
<accession>A0AAV4ACR7</accession>
<feature type="compositionally biased region" description="Basic and acidic residues" evidence="2">
    <location>
        <begin position="12"/>
        <end position="26"/>
    </location>
</feature>
<dbReference type="AlphaFoldDB" id="A0AAV4ACR7"/>
<gene>
    <name evidence="4" type="ORF">PoB_003247000</name>
</gene>
<feature type="domain" description="C1q" evidence="3">
    <location>
        <begin position="449"/>
        <end position="556"/>
    </location>
</feature>
<dbReference type="Gene3D" id="2.60.120.40">
    <property type="match status" value="1"/>
</dbReference>
<dbReference type="EMBL" id="BLXT01003756">
    <property type="protein sequence ID" value="GFO05965.1"/>
    <property type="molecule type" value="Genomic_DNA"/>
</dbReference>
<dbReference type="InterPro" id="IPR008983">
    <property type="entry name" value="Tumour_necrosis_fac-like_dom"/>
</dbReference>
<evidence type="ECO:0000256" key="1">
    <source>
        <dbReference type="SAM" id="Coils"/>
    </source>
</evidence>
<comment type="caution">
    <text evidence="4">The sequence shown here is derived from an EMBL/GenBank/DDBJ whole genome shotgun (WGS) entry which is preliminary data.</text>
</comment>
<dbReference type="Proteomes" id="UP000735302">
    <property type="component" value="Unassembled WGS sequence"/>
</dbReference>
<reference evidence="4 5" key="1">
    <citation type="journal article" date="2021" name="Elife">
        <title>Chloroplast acquisition without the gene transfer in kleptoplastic sea slugs, Plakobranchus ocellatus.</title>
        <authorList>
            <person name="Maeda T."/>
            <person name="Takahashi S."/>
            <person name="Yoshida T."/>
            <person name="Shimamura S."/>
            <person name="Takaki Y."/>
            <person name="Nagai Y."/>
            <person name="Toyoda A."/>
            <person name="Suzuki Y."/>
            <person name="Arimoto A."/>
            <person name="Ishii H."/>
            <person name="Satoh N."/>
            <person name="Nishiyama T."/>
            <person name="Hasebe M."/>
            <person name="Maruyama T."/>
            <person name="Minagawa J."/>
            <person name="Obokata J."/>
            <person name="Shigenobu S."/>
        </authorList>
    </citation>
    <scope>NUCLEOTIDE SEQUENCE [LARGE SCALE GENOMIC DNA]</scope>
</reference>
<organism evidence="4 5">
    <name type="scientific">Plakobranchus ocellatus</name>
    <dbReference type="NCBI Taxonomy" id="259542"/>
    <lineage>
        <taxon>Eukaryota</taxon>
        <taxon>Metazoa</taxon>
        <taxon>Spiralia</taxon>
        <taxon>Lophotrochozoa</taxon>
        <taxon>Mollusca</taxon>
        <taxon>Gastropoda</taxon>
        <taxon>Heterobranchia</taxon>
        <taxon>Euthyneura</taxon>
        <taxon>Panpulmonata</taxon>
        <taxon>Sacoglossa</taxon>
        <taxon>Placobranchoidea</taxon>
        <taxon>Plakobranchidae</taxon>
        <taxon>Plakobranchus</taxon>
    </lineage>
</organism>
<evidence type="ECO:0000313" key="4">
    <source>
        <dbReference type="EMBL" id="GFO05965.1"/>
    </source>
</evidence>
<evidence type="ECO:0000313" key="5">
    <source>
        <dbReference type="Proteomes" id="UP000735302"/>
    </source>
</evidence>
<proteinExistence type="predicted"/>
<dbReference type="SUPFAM" id="SSF49842">
    <property type="entry name" value="TNF-like"/>
    <property type="match status" value="1"/>
</dbReference>
<evidence type="ECO:0000256" key="2">
    <source>
        <dbReference type="SAM" id="MobiDB-lite"/>
    </source>
</evidence>